<gene>
    <name evidence="4" type="ORF">HNQ03_002735</name>
</gene>
<feature type="region of interest" description="Disordered" evidence="2">
    <location>
        <begin position="301"/>
        <end position="335"/>
    </location>
</feature>
<name>A0A8J8GCE0_9FLAO</name>
<dbReference type="InterPro" id="IPR011055">
    <property type="entry name" value="Dup_hybrid_motif"/>
</dbReference>
<keyword evidence="5" id="KW-1185">Reference proteome</keyword>
<dbReference type="Gene3D" id="2.70.70.10">
    <property type="entry name" value="Glucose Permease (Domain IIA)"/>
    <property type="match status" value="1"/>
</dbReference>
<keyword evidence="1" id="KW-0175">Coiled coil</keyword>
<protein>
    <submittedName>
        <fullName evidence="4">Septal ring factor EnvC (AmiA/AmiB activator)</fullName>
    </submittedName>
</protein>
<dbReference type="Pfam" id="PF01551">
    <property type="entry name" value="Peptidase_M23"/>
    <property type="match status" value="1"/>
</dbReference>
<dbReference type="RefSeq" id="WP_173780196.1">
    <property type="nucleotide sequence ID" value="NZ_JABSNO010000025.1"/>
</dbReference>
<dbReference type="Proteomes" id="UP000610746">
    <property type="component" value="Unassembled WGS sequence"/>
</dbReference>
<dbReference type="InterPro" id="IPR016047">
    <property type="entry name" value="M23ase_b-sheet_dom"/>
</dbReference>
<dbReference type="CDD" id="cd12797">
    <property type="entry name" value="M23_peptidase"/>
    <property type="match status" value="1"/>
</dbReference>
<evidence type="ECO:0000256" key="1">
    <source>
        <dbReference type="SAM" id="Coils"/>
    </source>
</evidence>
<accession>A0A8J8GCE0</accession>
<evidence type="ECO:0000313" key="5">
    <source>
        <dbReference type="Proteomes" id="UP000610746"/>
    </source>
</evidence>
<feature type="domain" description="M23ase beta-sheet core" evidence="3">
    <location>
        <begin position="420"/>
        <end position="511"/>
    </location>
</feature>
<dbReference type="SUPFAM" id="SSF51261">
    <property type="entry name" value="Duplicated hybrid motif"/>
    <property type="match status" value="1"/>
</dbReference>
<dbReference type="GO" id="GO:0004222">
    <property type="term" value="F:metalloendopeptidase activity"/>
    <property type="evidence" value="ECO:0007669"/>
    <property type="project" value="TreeGrafter"/>
</dbReference>
<dbReference type="AlphaFoldDB" id="A0A8J8GCE0"/>
<evidence type="ECO:0000256" key="2">
    <source>
        <dbReference type="SAM" id="MobiDB-lite"/>
    </source>
</evidence>
<feature type="coiled-coil region" evidence="1">
    <location>
        <begin position="15"/>
        <end position="49"/>
    </location>
</feature>
<dbReference type="InterPro" id="IPR050570">
    <property type="entry name" value="Cell_wall_metabolism_enzyme"/>
</dbReference>
<organism evidence="4 5">
    <name type="scientific">Frigoriflavimonas asaccharolytica</name>
    <dbReference type="NCBI Taxonomy" id="2735899"/>
    <lineage>
        <taxon>Bacteria</taxon>
        <taxon>Pseudomonadati</taxon>
        <taxon>Bacteroidota</taxon>
        <taxon>Flavobacteriia</taxon>
        <taxon>Flavobacteriales</taxon>
        <taxon>Weeksellaceae</taxon>
        <taxon>Frigoriflavimonas</taxon>
    </lineage>
</organism>
<dbReference type="Gene3D" id="6.10.250.3150">
    <property type="match status" value="1"/>
</dbReference>
<feature type="compositionally biased region" description="Basic and acidic residues" evidence="2">
    <location>
        <begin position="301"/>
        <end position="326"/>
    </location>
</feature>
<dbReference type="PANTHER" id="PTHR21666:SF270">
    <property type="entry name" value="MUREIN HYDROLASE ACTIVATOR ENVC"/>
    <property type="match status" value="1"/>
</dbReference>
<reference evidence="4" key="1">
    <citation type="submission" date="2020-05" db="EMBL/GenBank/DDBJ databases">
        <title>Genomic Encyclopedia of Type Strains, Phase IV (KMG-V): Genome sequencing to study the core and pangenomes of soil and plant-associated prokaryotes.</title>
        <authorList>
            <person name="Whitman W."/>
        </authorList>
    </citation>
    <scope>NUCLEOTIDE SEQUENCE</scope>
    <source>
        <strain evidence="4">16F</strain>
    </source>
</reference>
<dbReference type="PANTHER" id="PTHR21666">
    <property type="entry name" value="PEPTIDASE-RELATED"/>
    <property type="match status" value="1"/>
</dbReference>
<evidence type="ECO:0000313" key="4">
    <source>
        <dbReference type="EMBL" id="NRS93644.1"/>
    </source>
</evidence>
<dbReference type="EMBL" id="JABSNO010000025">
    <property type="protein sequence ID" value="NRS93644.1"/>
    <property type="molecule type" value="Genomic_DNA"/>
</dbReference>
<sequence length="516" mass="57570">MIKKISFFAALLLFILGFSQDKDKLQKQNAELKKQISAINENLSKTRSESRLSLAYLENVNKKIVLREKVYGNTQKEKRFIEDDIYLRQLEINRQNKELGVLRKNYAEVLVSAYKNKGMQNKVTFILSAKNIGQAMRRVQYLKLYSEYQDKKAAEIGKAAKLLKSSLTERQKSIKQKDILLVNQQTELSTISAEKLQKERLLQDFKKNETKLVAELKEKQIQNKRIQDQIRAIIAEEVRLAKVNEVAIKKAEAEKVRLAKVAADREKAKIDADNKARADALEKDRLAAEAEARKASELALRKAADEKKRTEEAAKVASNERDEARRVSAAKEAADAAEKSRIADAKVAAAKKAEAELENKSDIAKKAAETKAMTSYGVTSTSATNFASSKGKMSMPVYGTITHSFGRKEHPVFKGIFEENLGVKIAVSKGTQAKCIFPGVVSIISDNGDGTRAIFVVHGNYRTVYNNMKNTTVTKNQQVSAGTILGTVAEDFDGTTTLDFQIWNGTTPVDPLGWVN</sequence>
<comment type="caution">
    <text evidence="4">The sequence shown here is derived from an EMBL/GenBank/DDBJ whole genome shotgun (WGS) entry which is preliminary data.</text>
</comment>
<proteinExistence type="predicted"/>
<evidence type="ECO:0000259" key="3">
    <source>
        <dbReference type="Pfam" id="PF01551"/>
    </source>
</evidence>